<gene>
    <name evidence="1" type="ORF">HYY65_10050</name>
</gene>
<organism evidence="1 2">
    <name type="scientific">Tectimicrobiota bacterium</name>
    <dbReference type="NCBI Taxonomy" id="2528274"/>
    <lineage>
        <taxon>Bacteria</taxon>
        <taxon>Pseudomonadati</taxon>
        <taxon>Nitrospinota/Tectimicrobiota group</taxon>
        <taxon>Candidatus Tectimicrobiota</taxon>
    </lineage>
</organism>
<evidence type="ECO:0000313" key="2">
    <source>
        <dbReference type="Proteomes" id="UP000741360"/>
    </source>
</evidence>
<evidence type="ECO:0000313" key="1">
    <source>
        <dbReference type="EMBL" id="MBI3015381.1"/>
    </source>
</evidence>
<protein>
    <submittedName>
        <fullName evidence="1">Uncharacterized protein</fullName>
    </submittedName>
</protein>
<accession>A0A932GQA3</accession>
<proteinExistence type="predicted"/>
<sequence>MLAELFALLASLGYAASYVFAKKALKGSDPLTGVLLSVVAGSSPAHPSFTPPNLY</sequence>
<reference evidence="1" key="1">
    <citation type="submission" date="2020-07" db="EMBL/GenBank/DDBJ databases">
        <title>Huge and variable diversity of episymbiotic CPR bacteria and DPANN archaea in groundwater ecosystems.</title>
        <authorList>
            <person name="He C.Y."/>
            <person name="Keren R."/>
            <person name="Whittaker M."/>
            <person name="Farag I.F."/>
            <person name="Doudna J."/>
            <person name="Cate J.H.D."/>
            <person name="Banfield J.F."/>
        </authorList>
    </citation>
    <scope>NUCLEOTIDE SEQUENCE</scope>
    <source>
        <strain evidence="1">NC_groundwater_717_Ag_S-0.2um_59_8</strain>
    </source>
</reference>
<dbReference type="EMBL" id="JACPSX010000190">
    <property type="protein sequence ID" value="MBI3015381.1"/>
    <property type="molecule type" value="Genomic_DNA"/>
</dbReference>
<dbReference type="Proteomes" id="UP000741360">
    <property type="component" value="Unassembled WGS sequence"/>
</dbReference>
<comment type="caution">
    <text evidence="1">The sequence shown here is derived from an EMBL/GenBank/DDBJ whole genome shotgun (WGS) entry which is preliminary data.</text>
</comment>
<dbReference type="AlphaFoldDB" id="A0A932GQA3"/>
<name>A0A932GQA3_UNCTE</name>